<evidence type="ECO:0000313" key="2">
    <source>
        <dbReference type="EMBL" id="WEW58493.1"/>
    </source>
</evidence>
<name>A0AAF0DHU7_9EURO</name>
<feature type="region of interest" description="Disordered" evidence="1">
    <location>
        <begin position="1"/>
        <end position="92"/>
    </location>
</feature>
<sequence>MKFSRLSSKISHKLSTYKKRSSKKESSETCLPGIQEEQKESAESSGSITPTQSMTCKKEETSEAQSGAAMSPQGELADNVADTPANDNKPAASTEIVSKCPISAPLRRTHYLCFTKHATFQNCSNTHHSLPCMTCKREDFPQLWRCSFCFLRICGDCKDTLCRSKDRPLQKLLEALGIDAECP</sequence>
<feature type="compositionally biased region" description="Basic residues" evidence="1">
    <location>
        <begin position="10"/>
        <end position="22"/>
    </location>
</feature>
<keyword evidence="3" id="KW-1185">Reference proteome</keyword>
<evidence type="ECO:0000256" key="1">
    <source>
        <dbReference type="SAM" id="MobiDB-lite"/>
    </source>
</evidence>
<accession>A0AAF0DHU7</accession>
<organism evidence="2 3">
    <name type="scientific">Emydomyces testavorans</name>
    <dbReference type="NCBI Taxonomy" id="2070801"/>
    <lineage>
        <taxon>Eukaryota</taxon>
        <taxon>Fungi</taxon>
        <taxon>Dikarya</taxon>
        <taxon>Ascomycota</taxon>
        <taxon>Pezizomycotina</taxon>
        <taxon>Eurotiomycetes</taxon>
        <taxon>Eurotiomycetidae</taxon>
        <taxon>Onygenales</taxon>
        <taxon>Nannizziopsiaceae</taxon>
        <taxon>Emydomyces</taxon>
    </lineage>
</organism>
<dbReference type="AlphaFoldDB" id="A0AAF0DHU7"/>
<proteinExistence type="predicted"/>
<protein>
    <submittedName>
        <fullName evidence="2">Uncharacterized protein</fullName>
    </submittedName>
</protein>
<gene>
    <name evidence="2" type="ORF">PRK78_003961</name>
</gene>
<dbReference type="EMBL" id="CP120628">
    <property type="protein sequence ID" value="WEW58493.1"/>
    <property type="molecule type" value="Genomic_DNA"/>
</dbReference>
<reference evidence="2" key="1">
    <citation type="submission" date="2023-03" db="EMBL/GenBank/DDBJ databases">
        <title>Emydomyces testavorans Genome Sequence.</title>
        <authorList>
            <person name="Hoyer L."/>
        </authorList>
    </citation>
    <scope>NUCLEOTIDE SEQUENCE</scope>
    <source>
        <strain evidence="2">16-2883</strain>
    </source>
</reference>
<feature type="compositionally biased region" description="Polar residues" evidence="1">
    <location>
        <begin position="43"/>
        <end position="55"/>
    </location>
</feature>
<dbReference type="Proteomes" id="UP001219355">
    <property type="component" value="Chromosome 2"/>
</dbReference>
<evidence type="ECO:0000313" key="3">
    <source>
        <dbReference type="Proteomes" id="UP001219355"/>
    </source>
</evidence>